<dbReference type="InterPro" id="IPR032675">
    <property type="entry name" value="LRR_dom_sf"/>
</dbReference>
<dbReference type="SMART" id="SM00367">
    <property type="entry name" value="LRR_CC"/>
    <property type="match status" value="1"/>
</dbReference>
<sequence length="560" mass="62717">MASFTTPWLTSTTMSSPFATRLATKYCPTDDEVLEIKALLVEPTLKAKGLDDEIAELQKAIDKLTQERDSLVAYVEAHKALIAPMRRLPLDIIQEIFVACLPTHRNCVMSAIEAPVILGRICSSWRAISLSTHRLWDRLHVVEPTRTDRSLSTFDVKYAQRIEMTKTWLDRSGACALSISLESGFDLSANPQPASDLFLRALIPYSSRWHRIAFTIPTSVTQSLGHLTENDVPMLQDITIHERTEHRPGSVNMQWIFRGPQISSFSVSRPGFGRMAELPLRWSQLTALSLLFYEDNSVLTGLTSKRALEILSRCPQLRMCSLSIYDDNSTVEGLEVDPIVECPFLNTIELVCGGNSTWTIQRMFKCLSLPGLRHVKLGGYSSPDHEMLSISHFLAVATQLEGLDIWANIFSKTSLIDLLRRLPHTIQQLKISQFWAPEPAVDDDILAILTPSDDLSSICCPALRELSLSQCVAFSDAALLRLITFRMTTESCAPLQHVEVQSSTREMEFDLFARLQSFIDAGLIVSLQYQPPVSPFPQFSPWSGLEDDPAQRGPYGSVPY</sequence>
<keyword evidence="3" id="KW-1185">Reference proteome</keyword>
<keyword evidence="1" id="KW-0175">Coiled coil</keyword>
<dbReference type="Proteomes" id="UP001215280">
    <property type="component" value="Unassembled WGS sequence"/>
</dbReference>
<comment type="caution">
    <text evidence="2">The sequence shown here is derived from an EMBL/GenBank/DDBJ whole genome shotgun (WGS) entry which is preliminary data.</text>
</comment>
<dbReference type="PANTHER" id="PTHR38926:SF72">
    <property type="entry name" value="IM:7136021-RELATED"/>
    <property type="match status" value="1"/>
</dbReference>
<evidence type="ECO:0000313" key="3">
    <source>
        <dbReference type="Proteomes" id="UP001215280"/>
    </source>
</evidence>
<organism evidence="2 3">
    <name type="scientific">Mycena maculata</name>
    <dbReference type="NCBI Taxonomy" id="230809"/>
    <lineage>
        <taxon>Eukaryota</taxon>
        <taxon>Fungi</taxon>
        <taxon>Dikarya</taxon>
        <taxon>Basidiomycota</taxon>
        <taxon>Agaricomycotina</taxon>
        <taxon>Agaricomycetes</taxon>
        <taxon>Agaricomycetidae</taxon>
        <taxon>Agaricales</taxon>
        <taxon>Marasmiineae</taxon>
        <taxon>Mycenaceae</taxon>
        <taxon>Mycena</taxon>
    </lineage>
</organism>
<accession>A0AAD7NZZ5</accession>
<proteinExistence type="predicted"/>
<evidence type="ECO:0000256" key="1">
    <source>
        <dbReference type="SAM" id="Coils"/>
    </source>
</evidence>
<name>A0AAD7NZZ5_9AGAR</name>
<dbReference type="Gene3D" id="3.80.10.10">
    <property type="entry name" value="Ribonuclease Inhibitor"/>
    <property type="match status" value="1"/>
</dbReference>
<dbReference type="SUPFAM" id="SSF52047">
    <property type="entry name" value="RNI-like"/>
    <property type="match status" value="1"/>
</dbReference>
<gene>
    <name evidence="2" type="ORF">DFH07DRAFT_909305</name>
</gene>
<protein>
    <recommendedName>
        <fullName evidence="4">F-box domain-containing protein</fullName>
    </recommendedName>
</protein>
<dbReference type="InterPro" id="IPR006553">
    <property type="entry name" value="Leu-rich_rpt_Cys-con_subtyp"/>
</dbReference>
<feature type="coiled-coil region" evidence="1">
    <location>
        <begin position="47"/>
        <end position="74"/>
    </location>
</feature>
<evidence type="ECO:0008006" key="4">
    <source>
        <dbReference type="Google" id="ProtNLM"/>
    </source>
</evidence>
<evidence type="ECO:0000313" key="2">
    <source>
        <dbReference type="EMBL" id="KAJ7782477.1"/>
    </source>
</evidence>
<dbReference type="AlphaFoldDB" id="A0AAD7NZZ5"/>
<dbReference type="PANTHER" id="PTHR38926">
    <property type="entry name" value="F-BOX DOMAIN CONTAINING PROTEIN, EXPRESSED"/>
    <property type="match status" value="1"/>
</dbReference>
<dbReference type="EMBL" id="JARJLG010000003">
    <property type="protein sequence ID" value="KAJ7782477.1"/>
    <property type="molecule type" value="Genomic_DNA"/>
</dbReference>
<reference evidence="2" key="1">
    <citation type="submission" date="2023-03" db="EMBL/GenBank/DDBJ databases">
        <title>Massive genome expansion in bonnet fungi (Mycena s.s.) driven by repeated elements and novel gene families across ecological guilds.</title>
        <authorList>
            <consortium name="Lawrence Berkeley National Laboratory"/>
            <person name="Harder C.B."/>
            <person name="Miyauchi S."/>
            <person name="Viragh M."/>
            <person name="Kuo A."/>
            <person name="Thoen E."/>
            <person name="Andreopoulos B."/>
            <person name="Lu D."/>
            <person name="Skrede I."/>
            <person name="Drula E."/>
            <person name="Henrissat B."/>
            <person name="Morin E."/>
            <person name="Kohler A."/>
            <person name="Barry K."/>
            <person name="LaButti K."/>
            <person name="Morin E."/>
            <person name="Salamov A."/>
            <person name="Lipzen A."/>
            <person name="Mereny Z."/>
            <person name="Hegedus B."/>
            <person name="Baldrian P."/>
            <person name="Stursova M."/>
            <person name="Weitz H."/>
            <person name="Taylor A."/>
            <person name="Grigoriev I.V."/>
            <person name="Nagy L.G."/>
            <person name="Martin F."/>
            <person name="Kauserud H."/>
        </authorList>
    </citation>
    <scope>NUCLEOTIDE SEQUENCE</scope>
    <source>
        <strain evidence="2">CBHHK188m</strain>
    </source>
</reference>